<dbReference type="HOGENOM" id="CLU_185577_0_0_1"/>
<evidence type="ECO:0000313" key="1">
    <source>
        <dbReference type="EnsemblPlants" id="ONIVA01G19310.1"/>
    </source>
</evidence>
<proteinExistence type="predicted"/>
<evidence type="ECO:0000313" key="2">
    <source>
        <dbReference type="Proteomes" id="UP000006591"/>
    </source>
</evidence>
<dbReference type="Gramene" id="ONIVA01G19310.1">
    <property type="protein sequence ID" value="ONIVA01G19310.1"/>
    <property type="gene ID" value="ONIVA01G19310"/>
</dbReference>
<reference evidence="1" key="2">
    <citation type="submission" date="2018-04" db="EMBL/GenBank/DDBJ databases">
        <title>OnivRS2 (Oryza nivara Reference Sequence Version 2).</title>
        <authorList>
            <person name="Zhang J."/>
            <person name="Kudrna D."/>
            <person name="Lee S."/>
            <person name="Talag J."/>
            <person name="Rajasekar S."/>
            <person name="Welchert J."/>
            <person name="Hsing Y.-I."/>
            <person name="Wing R.A."/>
        </authorList>
    </citation>
    <scope>NUCLEOTIDE SEQUENCE [LARGE SCALE GENOMIC DNA]</scope>
</reference>
<sequence length="78" mass="8557">MGIGKPRGMSAKKLKELVESDFDCDFYSDVESSSSYCSILFLQKMGVNMCGLSLDEVAKGKLGGDKMEKLPRPAEDDE</sequence>
<protein>
    <submittedName>
        <fullName evidence="1">Uncharacterized protein</fullName>
    </submittedName>
</protein>
<dbReference type="Proteomes" id="UP000006591">
    <property type="component" value="Chromosome 1"/>
</dbReference>
<dbReference type="OMA" id="DFDCDFY"/>
<dbReference type="AlphaFoldDB" id="A0A0E0FM48"/>
<organism evidence="1">
    <name type="scientific">Oryza nivara</name>
    <name type="common">Indian wild rice</name>
    <name type="synonym">Oryza sativa f. spontanea</name>
    <dbReference type="NCBI Taxonomy" id="4536"/>
    <lineage>
        <taxon>Eukaryota</taxon>
        <taxon>Viridiplantae</taxon>
        <taxon>Streptophyta</taxon>
        <taxon>Embryophyta</taxon>
        <taxon>Tracheophyta</taxon>
        <taxon>Spermatophyta</taxon>
        <taxon>Magnoliopsida</taxon>
        <taxon>Liliopsida</taxon>
        <taxon>Poales</taxon>
        <taxon>Poaceae</taxon>
        <taxon>BOP clade</taxon>
        <taxon>Oryzoideae</taxon>
        <taxon>Oryzeae</taxon>
        <taxon>Oryzinae</taxon>
        <taxon>Oryza</taxon>
    </lineage>
</organism>
<name>A0A0E0FM48_ORYNI</name>
<keyword evidence="2" id="KW-1185">Reference proteome</keyword>
<reference evidence="1" key="1">
    <citation type="submission" date="2015-04" db="UniProtKB">
        <authorList>
            <consortium name="EnsemblPlants"/>
        </authorList>
    </citation>
    <scope>IDENTIFICATION</scope>
    <source>
        <strain evidence="1">SL10</strain>
    </source>
</reference>
<accession>A0A0E0FM48</accession>
<dbReference type="EnsemblPlants" id="ONIVA01G19310.1">
    <property type="protein sequence ID" value="ONIVA01G19310.1"/>
    <property type="gene ID" value="ONIVA01G19310"/>
</dbReference>